<comment type="caution">
    <text evidence="1">The sequence shown here is derived from an EMBL/GenBank/DDBJ whole genome shotgun (WGS) entry which is preliminary data.</text>
</comment>
<evidence type="ECO:0000313" key="2">
    <source>
        <dbReference type="Proteomes" id="UP000324222"/>
    </source>
</evidence>
<gene>
    <name evidence="1" type="ORF">E2C01_015234</name>
</gene>
<organism evidence="1 2">
    <name type="scientific">Portunus trituberculatus</name>
    <name type="common">Swimming crab</name>
    <name type="synonym">Neptunus trituberculatus</name>
    <dbReference type="NCBI Taxonomy" id="210409"/>
    <lineage>
        <taxon>Eukaryota</taxon>
        <taxon>Metazoa</taxon>
        <taxon>Ecdysozoa</taxon>
        <taxon>Arthropoda</taxon>
        <taxon>Crustacea</taxon>
        <taxon>Multicrustacea</taxon>
        <taxon>Malacostraca</taxon>
        <taxon>Eumalacostraca</taxon>
        <taxon>Eucarida</taxon>
        <taxon>Decapoda</taxon>
        <taxon>Pleocyemata</taxon>
        <taxon>Brachyura</taxon>
        <taxon>Eubrachyura</taxon>
        <taxon>Portunoidea</taxon>
        <taxon>Portunidae</taxon>
        <taxon>Portuninae</taxon>
        <taxon>Portunus</taxon>
    </lineage>
</organism>
<protein>
    <submittedName>
        <fullName evidence="1">Uncharacterized protein</fullName>
    </submittedName>
</protein>
<sequence>MTAGIPKTHDHETNFDVSVLLKRQIDSHYTVGMYISQVFIVPDISWSPMTHAHDTLRVSSLFSLPL</sequence>
<evidence type="ECO:0000313" key="1">
    <source>
        <dbReference type="EMBL" id="MPC22224.1"/>
    </source>
</evidence>
<dbReference type="AlphaFoldDB" id="A0A5B7DME1"/>
<dbReference type="EMBL" id="VSRR010001064">
    <property type="protein sequence ID" value="MPC22224.1"/>
    <property type="molecule type" value="Genomic_DNA"/>
</dbReference>
<name>A0A5B7DME1_PORTR</name>
<dbReference type="Proteomes" id="UP000324222">
    <property type="component" value="Unassembled WGS sequence"/>
</dbReference>
<accession>A0A5B7DME1</accession>
<reference evidence="1 2" key="1">
    <citation type="submission" date="2019-05" db="EMBL/GenBank/DDBJ databases">
        <title>Another draft genome of Portunus trituberculatus and its Hox gene families provides insights of decapod evolution.</title>
        <authorList>
            <person name="Jeong J.-H."/>
            <person name="Song I."/>
            <person name="Kim S."/>
            <person name="Choi T."/>
            <person name="Kim D."/>
            <person name="Ryu S."/>
            <person name="Kim W."/>
        </authorList>
    </citation>
    <scope>NUCLEOTIDE SEQUENCE [LARGE SCALE GENOMIC DNA]</scope>
    <source>
        <tissue evidence="1">Muscle</tissue>
    </source>
</reference>
<proteinExistence type="predicted"/>
<keyword evidence="2" id="KW-1185">Reference proteome</keyword>